<evidence type="ECO:0000259" key="3">
    <source>
        <dbReference type="PROSITE" id="PS50835"/>
    </source>
</evidence>
<evidence type="ECO:0000313" key="5">
    <source>
        <dbReference type="Proteomes" id="UP000264820"/>
    </source>
</evidence>
<dbReference type="STRING" id="109280.ENSHCOP00000006283"/>
<feature type="transmembrane region" description="Helical" evidence="2">
    <location>
        <begin position="193"/>
        <end position="212"/>
    </location>
</feature>
<accession>A0A3Q2XNL7</accession>
<keyword evidence="2" id="KW-0812">Transmembrane</keyword>
<name>A0A3Q2XNL7_HIPCM</name>
<feature type="transmembrane region" description="Helical" evidence="2">
    <location>
        <begin position="6"/>
        <end position="28"/>
    </location>
</feature>
<dbReference type="InterPro" id="IPR007110">
    <property type="entry name" value="Ig-like_dom"/>
</dbReference>
<feature type="region of interest" description="Disordered" evidence="1">
    <location>
        <begin position="247"/>
        <end position="272"/>
    </location>
</feature>
<evidence type="ECO:0000256" key="2">
    <source>
        <dbReference type="SAM" id="Phobius"/>
    </source>
</evidence>
<dbReference type="InterPro" id="IPR036179">
    <property type="entry name" value="Ig-like_dom_sf"/>
</dbReference>
<dbReference type="OMA" id="KGSYWCH"/>
<feature type="domain" description="Ig-like" evidence="3">
    <location>
        <begin position="115"/>
        <end position="216"/>
    </location>
</feature>
<feature type="transmembrane region" description="Helical" evidence="2">
    <location>
        <begin position="224"/>
        <end position="241"/>
    </location>
</feature>
<dbReference type="SUPFAM" id="SSF48726">
    <property type="entry name" value="Immunoglobulin"/>
    <property type="match status" value="1"/>
</dbReference>
<dbReference type="InterPro" id="IPR013783">
    <property type="entry name" value="Ig-like_fold"/>
</dbReference>
<dbReference type="Proteomes" id="UP000264820">
    <property type="component" value="Unplaced"/>
</dbReference>
<dbReference type="AlphaFoldDB" id="A0A3Q2XNL7"/>
<dbReference type="SMART" id="SM00409">
    <property type="entry name" value="IG"/>
    <property type="match status" value="1"/>
</dbReference>
<dbReference type="InterPro" id="IPR003599">
    <property type="entry name" value="Ig_sub"/>
</dbReference>
<keyword evidence="2" id="KW-0472">Membrane</keyword>
<evidence type="ECO:0000256" key="1">
    <source>
        <dbReference type="SAM" id="MobiDB-lite"/>
    </source>
</evidence>
<reference evidence="4" key="1">
    <citation type="submission" date="2025-08" db="UniProtKB">
        <authorList>
            <consortium name="Ensembl"/>
        </authorList>
    </citation>
    <scope>IDENTIFICATION</scope>
</reference>
<dbReference type="GeneTree" id="ENSGT00940000158944"/>
<keyword evidence="2" id="KW-1133">Transmembrane helix</keyword>
<dbReference type="PROSITE" id="PS50835">
    <property type="entry name" value="IG_LIKE"/>
    <property type="match status" value="2"/>
</dbReference>
<dbReference type="Ensembl" id="ENSHCOT00000003932.1">
    <property type="protein sequence ID" value="ENSHCOP00000006283.1"/>
    <property type="gene ID" value="ENSHCOG00000008066.1"/>
</dbReference>
<sequence>RSVLLLLTLYCGGVTFFFFFGGGVDYFFPIGKSHTAKVEVSSPVNLTLQCNWPQNGKQAANVTAFWRKDGRDIAGSHVTLEPEKRPFIIKDEENLGRYSCMFGNEAKVDFILAVPHVGNVRDKPLVSYVGDSVVLVCKMDDSKPEPRSWLWFRGNGTDKELIDASGEPQKYQIQNDGRAAKLHVYNLSRDDSVLFFCNAVFALGAAVGHLQLKVITVYEPLKPFVAIVLEVLVLVAAILLFERSRSKKGQPRSGPTGFGGRTVSRQRRFGHN</sequence>
<protein>
    <submittedName>
        <fullName evidence="4">Embigin</fullName>
    </submittedName>
</protein>
<feature type="domain" description="Ig-like" evidence="3">
    <location>
        <begin position="29"/>
        <end position="100"/>
    </location>
</feature>
<proteinExistence type="predicted"/>
<dbReference type="Gene3D" id="2.60.40.10">
    <property type="entry name" value="Immunoglobulins"/>
    <property type="match status" value="2"/>
</dbReference>
<organism evidence="4 5">
    <name type="scientific">Hippocampus comes</name>
    <name type="common">Tiger tail seahorse</name>
    <dbReference type="NCBI Taxonomy" id="109280"/>
    <lineage>
        <taxon>Eukaryota</taxon>
        <taxon>Metazoa</taxon>
        <taxon>Chordata</taxon>
        <taxon>Craniata</taxon>
        <taxon>Vertebrata</taxon>
        <taxon>Euteleostomi</taxon>
        <taxon>Actinopterygii</taxon>
        <taxon>Neopterygii</taxon>
        <taxon>Teleostei</taxon>
        <taxon>Neoteleostei</taxon>
        <taxon>Acanthomorphata</taxon>
        <taxon>Syngnathiaria</taxon>
        <taxon>Syngnathiformes</taxon>
        <taxon>Syngnathoidei</taxon>
        <taxon>Syngnathidae</taxon>
        <taxon>Hippocampus</taxon>
    </lineage>
</organism>
<keyword evidence="5" id="KW-1185">Reference proteome</keyword>
<reference evidence="4" key="2">
    <citation type="submission" date="2025-09" db="UniProtKB">
        <authorList>
            <consortium name="Ensembl"/>
        </authorList>
    </citation>
    <scope>IDENTIFICATION</scope>
</reference>
<evidence type="ECO:0000313" key="4">
    <source>
        <dbReference type="Ensembl" id="ENSHCOP00000006283.1"/>
    </source>
</evidence>